<evidence type="ECO:0000313" key="5">
    <source>
        <dbReference type="EMBL" id="RIB10916.1"/>
    </source>
</evidence>
<feature type="region of interest" description="Disordered" evidence="3">
    <location>
        <begin position="1"/>
        <end position="203"/>
    </location>
</feature>
<dbReference type="Gene3D" id="1.10.472.80">
    <property type="entry name" value="Ypt/Rab-GAP domain of gyp1p, domain 3"/>
    <property type="match status" value="1"/>
</dbReference>
<dbReference type="FunFam" id="1.10.8.270:FF:000001">
    <property type="entry name" value="TBC1 domain family member 1"/>
    <property type="match status" value="1"/>
</dbReference>
<feature type="compositionally biased region" description="Polar residues" evidence="3">
    <location>
        <begin position="719"/>
        <end position="730"/>
    </location>
</feature>
<dbReference type="PROSITE" id="PS50086">
    <property type="entry name" value="TBC_RABGAP"/>
    <property type="match status" value="1"/>
</dbReference>
<feature type="compositionally biased region" description="Low complexity" evidence="3">
    <location>
        <begin position="697"/>
        <end position="718"/>
    </location>
</feature>
<feature type="region of interest" description="Disordered" evidence="3">
    <location>
        <begin position="223"/>
        <end position="248"/>
    </location>
</feature>
<dbReference type="SUPFAM" id="SSF47923">
    <property type="entry name" value="Ypt/Rab-GAP domain of gyp1p"/>
    <property type="match status" value="2"/>
</dbReference>
<dbReference type="PANTHER" id="PTHR47219:SF9">
    <property type="entry name" value="GTPASE ACTIVATING PROTEIN AND CENTROSOME-ASSOCIATED, ISOFORM B"/>
    <property type="match status" value="1"/>
</dbReference>
<dbReference type="FunFam" id="1.10.472.80:FF:000027">
    <property type="entry name" value="GTPase activating protein (Evi5)"/>
    <property type="match status" value="1"/>
</dbReference>
<dbReference type="AlphaFoldDB" id="A0A397UUQ0"/>
<protein>
    <submittedName>
        <fullName evidence="5">Rab-GTPase-TBC domain-containing protein</fullName>
    </submittedName>
</protein>
<dbReference type="PANTHER" id="PTHR47219">
    <property type="entry name" value="RAB GTPASE-ACTIVATING PROTEIN 1-LIKE"/>
    <property type="match status" value="1"/>
</dbReference>
<sequence length="1137" mass="128609">MPSKKTTSEENISQQVITGSDRNESLTSKDADTSKLSSSAGQIVEKNVSITNNINDAINSDKDKNITIGQDTRNKIRSNEEKSSGKTASRSKSSVIKSNSTSANTKQANSTKEKQKPSPIITAIRAKSESDKKKATSTPKIKNVKKQNKEDILDDDSSENDLSLNKKRSVPPKLNLTFKNRPIDPPKQSPLRSTITSDSLAQSPIISPKIMELRRSESFASKTINNTDEDTPSVTTNPKKKTTKQPTFSAKVRRGSTVRTQAKKTTSALGVLPKGELNQEILARLEEQNSQLPPQFFTEFLLARLERQNEMLDNDPKSVCIKSNVLQANLETVQSLINHNTNLSVNDNSDEIIPVFKNEDLSDIVDLDFWTALIQDYTSVAAKLPHLLAAKLQQGLPPKLRGILWQSMSQASSTYLETMYSQLLSESSPYDKIIQRDLARTFPSIEMFKEENGEGQTMLWNVLRAYSLYDPLVGYCQGLGFLVGPLLMNMNEVQAFCVFVRLMETYDMRTMFTLNMEGLQLRHYQFTALLSQILPDLHAHFLEFGVNVAMFASQWFLSLFAYTYPLPLVLRIYDIVFAEGAPETIMRVAVALLQKNEAKLLALEEFEDLLDYLTTSLYESYNNEPTGLIHDAMALSSVITKAKLDQLSDVYVKELEDKKKRADELVAVRFNGRFGRNKKEKKCREKRDKPKRWSFGSLPSSKDSKDSSSTSSDLSTSDNESQVQTSTSSLASTNVGILHQQIEDLVTALSHLQKEHADMTDQLVKIKMEKMDFVTEVETLKLKLRGLEKENKRMSTDSIYSIESSTTLNDENSYSGRTTRISSPVTPTLSKNELFIKQNEILKSKISQTEHLSDSTYTEQKSNLNNDWTNEFKKGFIMNETTMIEELERVKEEKYELLQENIELVKRVDELEVALENSTLTQSQLLDKNIFLREEIERLDEEATQALYEQSTMENDVKEVKNLRSENAKLITENERIKKELEILRQGGTTTNSNEIGEIREIREIREITNKSASSRRVSFLSFFSTDTNPKYNSKRRNTDPFSDFQPSECIGECAAKKRAENSEQMLSQVKSLLEQSEAAREAMSVQLEELNNLINGFSDITDLVPFEPEEIEIDSKSKRGKRFSTLSLASFFGNAS</sequence>
<accession>A0A397UUQ0</accession>
<feature type="compositionally biased region" description="Polar residues" evidence="3">
    <location>
        <begin position="9"/>
        <end position="20"/>
    </location>
</feature>
<feature type="coiled-coil region" evidence="2">
    <location>
        <begin position="1060"/>
        <end position="1094"/>
    </location>
</feature>
<dbReference type="GO" id="GO:0031267">
    <property type="term" value="F:small GTPase binding"/>
    <property type="evidence" value="ECO:0007669"/>
    <property type="project" value="TreeGrafter"/>
</dbReference>
<dbReference type="InterPro" id="IPR035969">
    <property type="entry name" value="Rab-GAP_TBC_sf"/>
</dbReference>
<evidence type="ECO:0000256" key="1">
    <source>
        <dbReference type="ARBA" id="ARBA00022468"/>
    </source>
</evidence>
<dbReference type="InterPro" id="IPR000195">
    <property type="entry name" value="Rab-GAP-TBC_dom"/>
</dbReference>
<keyword evidence="2" id="KW-0175">Coiled coil</keyword>
<dbReference type="SMART" id="SM00164">
    <property type="entry name" value="TBC"/>
    <property type="match status" value="1"/>
</dbReference>
<dbReference type="STRING" id="44941.A0A397UUQ0"/>
<evidence type="ECO:0000256" key="3">
    <source>
        <dbReference type="SAM" id="MobiDB-lite"/>
    </source>
</evidence>
<feature type="compositionally biased region" description="Polar residues" evidence="3">
    <location>
        <begin position="48"/>
        <end position="58"/>
    </location>
</feature>
<dbReference type="Pfam" id="PF23436">
    <property type="entry name" value="RabGap-TBC_2"/>
    <property type="match status" value="1"/>
</dbReference>
<dbReference type="InterPro" id="IPR050302">
    <property type="entry name" value="Rab_GAP_TBC_domain"/>
</dbReference>
<dbReference type="Proteomes" id="UP000266673">
    <property type="component" value="Unassembled WGS sequence"/>
</dbReference>
<feature type="domain" description="Rab-GAP TBC" evidence="4">
    <location>
        <begin position="395"/>
        <end position="580"/>
    </location>
</feature>
<comment type="caution">
    <text evidence="5">The sequence shown here is derived from an EMBL/GenBank/DDBJ whole genome shotgun (WGS) entry which is preliminary data.</text>
</comment>
<feature type="coiled-coil region" evidence="2">
    <location>
        <begin position="742"/>
        <end position="797"/>
    </location>
</feature>
<dbReference type="GO" id="GO:0005096">
    <property type="term" value="F:GTPase activator activity"/>
    <property type="evidence" value="ECO:0007669"/>
    <property type="project" value="UniProtKB-KW"/>
</dbReference>
<reference evidence="5 6" key="1">
    <citation type="submission" date="2018-06" db="EMBL/GenBank/DDBJ databases">
        <title>Comparative genomics reveals the genomic features of Rhizophagus irregularis, R. cerebriforme, R. diaphanum and Gigaspora rosea, and their symbiotic lifestyle signature.</title>
        <authorList>
            <person name="Morin E."/>
            <person name="San Clemente H."/>
            <person name="Chen E.C.H."/>
            <person name="De La Providencia I."/>
            <person name="Hainaut M."/>
            <person name="Kuo A."/>
            <person name="Kohler A."/>
            <person name="Murat C."/>
            <person name="Tang N."/>
            <person name="Roy S."/>
            <person name="Loubradou J."/>
            <person name="Henrissat B."/>
            <person name="Grigoriev I.V."/>
            <person name="Corradi N."/>
            <person name="Roux C."/>
            <person name="Martin F.M."/>
        </authorList>
    </citation>
    <scope>NUCLEOTIDE SEQUENCE [LARGE SCALE GENOMIC DNA]</scope>
    <source>
        <strain evidence="5 6">DAOM 194757</strain>
    </source>
</reference>
<dbReference type="Gene3D" id="1.10.8.270">
    <property type="entry name" value="putative rabgap domain of human tbc1 domain family member 14 like domains"/>
    <property type="match status" value="1"/>
</dbReference>
<proteinExistence type="predicted"/>
<organism evidence="5 6">
    <name type="scientific">Gigaspora rosea</name>
    <dbReference type="NCBI Taxonomy" id="44941"/>
    <lineage>
        <taxon>Eukaryota</taxon>
        <taxon>Fungi</taxon>
        <taxon>Fungi incertae sedis</taxon>
        <taxon>Mucoromycota</taxon>
        <taxon>Glomeromycotina</taxon>
        <taxon>Glomeromycetes</taxon>
        <taxon>Diversisporales</taxon>
        <taxon>Gigasporaceae</taxon>
        <taxon>Gigaspora</taxon>
    </lineage>
</organism>
<evidence type="ECO:0000259" key="4">
    <source>
        <dbReference type="PROSITE" id="PS50086"/>
    </source>
</evidence>
<evidence type="ECO:0000256" key="2">
    <source>
        <dbReference type="SAM" id="Coils"/>
    </source>
</evidence>
<keyword evidence="1" id="KW-0343">GTPase activation</keyword>
<name>A0A397UUQ0_9GLOM</name>
<feature type="coiled-coil region" evidence="2">
    <location>
        <begin position="887"/>
        <end position="987"/>
    </location>
</feature>
<feature type="compositionally biased region" description="Polar residues" evidence="3">
    <location>
        <begin position="190"/>
        <end position="203"/>
    </location>
</feature>
<feature type="region of interest" description="Disordered" evidence="3">
    <location>
        <begin position="679"/>
        <end position="730"/>
    </location>
</feature>
<keyword evidence="6" id="KW-1185">Reference proteome</keyword>
<feature type="compositionally biased region" description="Basic and acidic residues" evidence="3">
    <location>
        <begin position="21"/>
        <end position="33"/>
    </location>
</feature>
<dbReference type="EMBL" id="QKWP01001197">
    <property type="protein sequence ID" value="RIB10916.1"/>
    <property type="molecule type" value="Genomic_DNA"/>
</dbReference>
<gene>
    <name evidence="5" type="ORF">C2G38_2043108</name>
</gene>
<evidence type="ECO:0000313" key="6">
    <source>
        <dbReference type="Proteomes" id="UP000266673"/>
    </source>
</evidence>
<dbReference type="Gene3D" id="1.10.10.750">
    <property type="entry name" value="Ypt/Rab-GAP domain of gyp1p, domain 1"/>
    <property type="match status" value="1"/>
</dbReference>
<feature type="compositionally biased region" description="Low complexity" evidence="3">
    <location>
        <begin position="85"/>
        <end position="104"/>
    </location>
</feature>
<feature type="compositionally biased region" description="Basic and acidic residues" evidence="3">
    <location>
        <begin position="72"/>
        <end position="84"/>
    </location>
</feature>
<dbReference type="OrthoDB" id="159449at2759"/>